<evidence type="ECO:0000313" key="9">
    <source>
        <dbReference type="Proteomes" id="UP000095488"/>
    </source>
</evidence>
<dbReference type="EMBL" id="CYZR01000001">
    <property type="protein sequence ID" value="CUN48194.1"/>
    <property type="molecule type" value="Genomic_DNA"/>
</dbReference>
<comment type="caution">
    <text evidence="8">The sequence shown here is derived from an EMBL/GenBank/DDBJ whole genome shotgun (WGS) entry which is preliminary data.</text>
</comment>
<evidence type="ECO:0000256" key="1">
    <source>
        <dbReference type="ARBA" id="ARBA00004141"/>
    </source>
</evidence>
<evidence type="ECO:0000256" key="6">
    <source>
        <dbReference type="SAM" id="Phobius"/>
    </source>
</evidence>
<feature type="transmembrane region" description="Helical" evidence="6">
    <location>
        <begin position="129"/>
        <end position="152"/>
    </location>
</feature>
<dbReference type="RefSeq" id="WP_055257180.1">
    <property type="nucleotide sequence ID" value="NZ_CABIXL010000001.1"/>
</dbReference>
<evidence type="ECO:0000256" key="5">
    <source>
        <dbReference type="SAM" id="Coils"/>
    </source>
</evidence>
<keyword evidence="9" id="KW-1185">Reference proteome</keyword>
<feature type="transmembrane region" description="Helical" evidence="6">
    <location>
        <begin position="7"/>
        <end position="26"/>
    </location>
</feature>
<feature type="transmembrane region" description="Helical" evidence="6">
    <location>
        <begin position="57"/>
        <end position="74"/>
    </location>
</feature>
<keyword evidence="2 6" id="KW-0812">Transmembrane</keyword>
<evidence type="ECO:0000256" key="2">
    <source>
        <dbReference type="ARBA" id="ARBA00022692"/>
    </source>
</evidence>
<feature type="domain" description="Integral membrane bound transporter" evidence="7">
    <location>
        <begin position="357"/>
        <end position="477"/>
    </location>
</feature>
<evidence type="ECO:0000313" key="8">
    <source>
        <dbReference type="EMBL" id="CUN48194.1"/>
    </source>
</evidence>
<feature type="transmembrane region" description="Helical" evidence="6">
    <location>
        <begin position="80"/>
        <end position="98"/>
    </location>
</feature>
<name>A0ABM9UNA1_SARVE</name>
<protein>
    <submittedName>
        <fullName evidence="8">Inner membrane protein yccS</fullName>
    </submittedName>
</protein>
<keyword evidence="5" id="KW-0175">Coiled coil</keyword>
<feature type="coiled-coil region" evidence="5">
    <location>
        <begin position="212"/>
        <end position="239"/>
    </location>
</feature>
<feature type="transmembrane region" description="Helical" evidence="6">
    <location>
        <begin position="346"/>
        <end position="366"/>
    </location>
</feature>
<keyword evidence="3 6" id="KW-1133">Transmembrane helix</keyword>
<dbReference type="Pfam" id="PF13515">
    <property type="entry name" value="FUSC_2"/>
    <property type="match status" value="1"/>
</dbReference>
<dbReference type="InterPro" id="IPR049453">
    <property type="entry name" value="Memb_transporter_dom"/>
</dbReference>
<gene>
    <name evidence="8" type="primary">yccS_1</name>
    <name evidence="8" type="ORF">ERS852473_00286</name>
</gene>
<accession>A0ABM9UNA1</accession>
<organism evidence="8 9">
    <name type="scientific">Sarcina ventriculi</name>
    <name type="common">Clostridium ventriculi</name>
    <dbReference type="NCBI Taxonomy" id="1267"/>
    <lineage>
        <taxon>Bacteria</taxon>
        <taxon>Bacillati</taxon>
        <taxon>Bacillota</taxon>
        <taxon>Clostridia</taxon>
        <taxon>Eubacteriales</taxon>
        <taxon>Clostridiaceae</taxon>
        <taxon>Sarcina</taxon>
    </lineage>
</organism>
<comment type="subcellular location">
    <subcellularLocation>
        <location evidence="1">Membrane</location>
        <topology evidence="1">Multi-pass membrane protein</topology>
    </subcellularLocation>
</comment>
<evidence type="ECO:0000259" key="7">
    <source>
        <dbReference type="Pfam" id="PF13515"/>
    </source>
</evidence>
<feature type="transmembrane region" description="Helical" evidence="6">
    <location>
        <begin position="464"/>
        <end position="483"/>
    </location>
</feature>
<evidence type="ECO:0000256" key="4">
    <source>
        <dbReference type="ARBA" id="ARBA00023136"/>
    </source>
</evidence>
<feature type="transmembrane region" description="Helical" evidence="6">
    <location>
        <begin position="408"/>
        <end position="430"/>
    </location>
</feature>
<feature type="transmembrane region" description="Helical" evidence="6">
    <location>
        <begin position="105"/>
        <end position="123"/>
    </location>
</feature>
<dbReference type="Proteomes" id="UP000095488">
    <property type="component" value="Unassembled WGS sequence"/>
</dbReference>
<sequence>MNKKVFMANNIIFIISVIFVYMSIVYLGRDNLMVGITGIFLLIAIINKDFSRNPLRAILKISFLTAFIAFMPYLVNLNIYSGLIINFLAVFTIIYVVVYTLNKTIYFPFLFGYTLLLTTNVGGRDLCKRIIALVIIGIVAVIFQIVFSKITFKKNEKNKMLIEIIETFLNNINDLKVGNFNFKNKEKLKELSTYWSRDILEKRNNSFYLKDNENIKLNLIAAIEKLDRVLEEISQMLENNKEYIKFIEDLGVCLENLKLFLQTETRVVNLSLSIKKLNNDYESIKIKDIKIYEAIEALNIIDGLTSELLEIGKKDYIEIKFGIKEIKEIKNLLWADFNRNSVRFIFAFRTAILISVSYFVIEYLHLELGKWMMFTIASVSQPYNDTVWGRAKGRIFGTLVGVSIYLPLSYIVTSVEYRIIIIAIAVYFMISFKKYSYSMSMLTVLFLGVVTINIPNIFPFAEDRVLFVALGVVIVLLGNRFILPYSLKKETIILIDKYYNCCTEILDKTLLLYKKSGVREEIRNLIIIAKGIENKILLNNTDIDSDTIREFRNESRRLLNNINSVLNRVEYIDRELKSSGYERMNNIALMREEMENKLEEENLYYILDRYIKPVKKVSEKLIYIDVYEMIISKNICERLKNELIKKKEGVSSKTVYVYKKQD</sequence>
<proteinExistence type="predicted"/>
<keyword evidence="4 6" id="KW-0472">Membrane</keyword>
<evidence type="ECO:0000256" key="3">
    <source>
        <dbReference type="ARBA" id="ARBA00022989"/>
    </source>
</evidence>
<feature type="transmembrane region" description="Helical" evidence="6">
    <location>
        <begin position="437"/>
        <end position="458"/>
    </location>
</feature>
<reference evidence="8 9" key="1">
    <citation type="submission" date="2015-09" db="EMBL/GenBank/DDBJ databases">
        <authorList>
            <consortium name="Pathogen Informatics"/>
        </authorList>
    </citation>
    <scope>NUCLEOTIDE SEQUENCE [LARGE SCALE GENOMIC DNA]</scope>
    <source>
        <strain evidence="8 9">2789STDY5834858</strain>
    </source>
</reference>
<feature type="transmembrane region" description="Helical" evidence="6">
    <location>
        <begin position="32"/>
        <end position="50"/>
    </location>
</feature>